<protein>
    <submittedName>
        <fullName evidence="1">Uncharacterized protein</fullName>
    </submittedName>
</protein>
<accession>A0ACB9ZIX8</accession>
<reference evidence="2" key="1">
    <citation type="journal article" date="2023" name="Nat. Plants">
        <title>Single-cell RNA sequencing provides a high-resolution roadmap for understanding the multicellular compartmentation of specialized metabolism.</title>
        <authorList>
            <person name="Sun S."/>
            <person name="Shen X."/>
            <person name="Li Y."/>
            <person name="Li Y."/>
            <person name="Wang S."/>
            <person name="Li R."/>
            <person name="Zhang H."/>
            <person name="Shen G."/>
            <person name="Guo B."/>
            <person name="Wei J."/>
            <person name="Xu J."/>
            <person name="St-Pierre B."/>
            <person name="Chen S."/>
            <person name="Sun C."/>
        </authorList>
    </citation>
    <scope>NUCLEOTIDE SEQUENCE [LARGE SCALE GENOMIC DNA]</scope>
</reference>
<dbReference type="EMBL" id="CM044708">
    <property type="protein sequence ID" value="KAI5647338.1"/>
    <property type="molecule type" value="Genomic_DNA"/>
</dbReference>
<gene>
    <name evidence="1" type="ORF">M9H77_33343</name>
</gene>
<evidence type="ECO:0000313" key="1">
    <source>
        <dbReference type="EMBL" id="KAI5647338.1"/>
    </source>
</evidence>
<sequence length="228" mass="25575">MGAKGRRRREKNYLAAHGGNSRLPPPPDSSSIEAIPSKLRKLMSLTDGNASIGGQEKRKGDGGRDSEKRQNRGDKLGRKVSGTRSGEDGKSQVSDPSNEVVQNSKNEKKTKKRKRKQVNDLRFAASEELVGSKRKERKKLRLEERKKKQKRNKEHENGDFPARDQVKFGEVVQAPPKLLAVPKAFKNLQDASQERLRIQAVEAYRKRKAWASRPGIQLPPAVVMSPPL</sequence>
<dbReference type="Proteomes" id="UP001060085">
    <property type="component" value="Linkage Group LG08"/>
</dbReference>
<keyword evidence="2" id="KW-1185">Reference proteome</keyword>
<organism evidence="1 2">
    <name type="scientific">Catharanthus roseus</name>
    <name type="common">Madagascar periwinkle</name>
    <name type="synonym">Vinca rosea</name>
    <dbReference type="NCBI Taxonomy" id="4058"/>
    <lineage>
        <taxon>Eukaryota</taxon>
        <taxon>Viridiplantae</taxon>
        <taxon>Streptophyta</taxon>
        <taxon>Embryophyta</taxon>
        <taxon>Tracheophyta</taxon>
        <taxon>Spermatophyta</taxon>
        <taxon>Magnoliopsida</taxon>
        <taxon>eudicotyledons</taxon>
        <taxon>Gunneridae</taxon>
        <taxon>Pentapetalae</taxon>
        <taxon>asterids</taxon>
        <taxon>lamiids</taxon>
        <taxon>Gentianales</taxon>
        <taxon>Apocynaceae</taxon>
        <taxon>Rauvolfioideae</taxon>
        <taxon>Vinceae</taxon>
        <taxon>Catharanthinae</taxon>
        <taxon>Catharanthus</taxon>
    </lineage>
</organism>
<proteinExistence type="predicted"/>
<comment type="caution">
    <text evidence="1">The sequence shown here is derived from an EMBL/GenBank/DDBJ whole genome shotgun (WGS) entry which is preliminary data.</text>
</comment>
<name>A0ACB9ZIX8_CATRO</name>
<evidence type="ECO:0000313" key="2">
    <source>
        <dbReference type="Proteomes" id="UP001060085"/>
    </source>
</evidence>